<dbReference type="RefSeq" id="WP_416207612.1">
    <property type="nucleotide sequence ID" value="NZ_JBBKTX010000062.1"/>
</dbReference>
<reference evidence="3 4" key="1">
    <citation type="submission" date="2024-03" db="EMBL/GenBank/DDBJ databases">
        <title>High-quality draft genome sequence of Oceanobacter sp. wDCs-4.</title>
        <authorList>
            <person name="Dong C."/>
        </authorList>
    </citation>
    <scope>NUCLEOTIDE SEQUENCE [LARGE SCALE GENOMIC DNA]</scope>
    <source>
        <strain evidence="4">wDCs-4</strain>
    </source>
</reference>
<comment type="caution">
    <text evidence="3">The sequence shown here is derived from an EMBL/GenBank/DDBJ whole genome shotgun (WGS) entry which is preliminary data.</text>
</comment>
<evidence type="ECO:0000259" key="2">
    <source>
        <dbReference type="Pfam" id="PF13007"/>
    </source>
</evidence>
<sequence length="95" mass="10966">MKTPPTDHLPDDISALKQQLLAQHQLLEEKNNQLKNKEQLINQKQSRIQFLEEQIILFKQRQFGKSSEKSDQQVELFDEVECEADASAVDTAESI</sequence>
<organism evidence="3 4">
    <name type="scientific">Oceanobacter antarcticus</name>
    <dbReference type="NCBI Taxonomy" id="3133425"/>
    <lineage>
        <taxon>Bacteria</taxon>
        <taxon>Pseudomonadati</taxon>
        <taxon>Pseudomonadota</taxon>
        <taxon>Gammaproteobacteria</taxon>
        <taxon>Oceanospirillales</taxon>
        <taxon>Oceanospirillaceae</taxon>
        <taxon>Oceanobacter</taxon>
    </lineage>
</organism>
<proteinExistence type="predicted"/>
<name>A0ABW8NPF9_9GAMM</name>
<feature type="coiled-coil region" evidence="1">
    <location>
        <begin position="13"/>
        <end position="61"/>
    </location>
</feature>
<evidence type="ECO:0000313" key="4">
    <source>
        <dbReference type="Proteomes" id="UP001620597"/>
    </source>
</evidence>
<dbReference type="EMBL" id="JBBKTX010000062">
    <property type="protein sequence ID" value="MFK4754838.1"/>
    <property type="molecule type" value="Genomic_DNA"/>
</dbReference>
<dbReference type="InterPro" id="IPR024463">
    <property type="entry name" value="Transposase_TnpC_homeodom"/>
</dbReference>
<gene>
    <name evidence="3" type="ORF">WG929_20790</name>
</gene>
<protein>
    <submittedName>
        <fullName evidence="3">Transposase</fullName>
    </submittedName>
</protein>
<keyword evidence="4" id="KW-1185">Reference proteome</keyword>
<evidence type="ECO:0000313" key="3">
    <source>
        <dbReference type="EMBL" id="MFK4754838.1"/>
    </source>
</evidence>
<accession>A0ABW8NPF9</accession>
<dbReference type="Proteomes" id="UP001620597">
    <property type="component" value="Unassembled WGS sequence"/>
</dbReference>
<feature type="domain" description="Transposase TnpC homeodomain" evidence="2">
    <location>
        <begin position="51"/>
        <end position="92"/>
    </location>
</feature>
<evidence type="ECO:0000256" key="1">
    <source>
        <dbReference type="SAM" id="Coils"/>
    </source>
</evidence>
<dbReference type="Pfam" id="PF13007">
    <property type="entry name" value="LZ_Tnp_IS66"/>
    <property type="match status" value="1"/>
</dbReference>
<feature type="non-terminal residue" evidence="3">
    <location>
        <position position="95"/>
    </location>
</feature>
<keyword evidence="1" id="KW-0175">Coiled coil</keyword>